<dbReference type="Proteomes" id="UP001447188">
    <property type="component" value="Unassembled WGS sequence"/>
</dbReference>
<feature type="compositionally biased region" description="Polar residues" evidence="1">
    <location>
        <begin position="369"/>
        <end position="400"/>
    </location>
</feature>
<accession>A0ABR3GJD7</accession>
<evidence type="ECO:0000256" key="1">
    <source>
        <dbReference type="SAM" id="MobiDB-lite"/>
    </source>
</evidence>
<sequence>MSGILRRSKSTRDAKAKVTRDQLDFNFATEIGPAAAAAAAAAAARKSPEPTTTATRLLGLTRRKSVSSFRQTVGIAQTADSHPKTADPRNRQSILYTEEPSLELPLPDRSESGMSNYGMDASHGTIGMAIGSPTEIVQPQSGTSENMGTPTSIVSEDAGTSSALKPPNQRFEVRVEGPVANNARRSTLHKEREREKENDKAKGKDLKNGRQQEELPKTGWRKVFGRGFFSKKAPPKQQLLQPEPATKKLELITRDGLSPHVVAKEGPKSKQLSGKESPNAAPCLNVDLPGVEMERYSVMFGTLLNPSDKSTIFARRKSRDVGAGSSKHQTVTGTEEKPSQLYLTPIKRHATTGQISRSPVSMLDVSPLPSASGTGRTLSPSGLSRSNTTIGESPSLSPQTMYMVRAHSRREELTDSASSITPSSSLRPRPSSKISKISEESSIDTPRGSFDDGDDEWMVGEDDGEPQWEMVTPGGKSPDEPMSEAQIETAAQISIARQISISRRQLLIPIVPRSQRLVSRAPIRKAMINPKFSAQQQQQPDQELEQVQEQEQEQEVQEQVQEQVQAQDVEPGLAR</sequence>
<name>A0ABR3GJD7_9PEZI</name>
<feature type="compositionally biased region" description="Basic and acidic residues" evidence="1">
    <location>
        <begin position="188"/>
        <end position="216"/>
    </location>
</feature>
<feature type="compositionally biased region" description="Polar residues" evidence="1">
    <location>
        <begin position="66"/>
        <end position="80"/>
    </location>
</feature>
<feature type="compositionally biased region" description="Low complexity" evidence="1">
    <location>
        <begin position="415"/>
        <end position="435"/>
    </location>
</feature>
<evidence type="ECO:0000313" key="3">
    <source>
        <dbReference type="Proteomes" id="UP001447188"/>
    </source>
</evidence>
<feature type="compositionally biased region" description="Polar residues" evidence="1">
    <location>
        <begin position="135"/>
        <end position="163"/>
    </location>
</feature>
<feature type="compositionally biased region" description="Acidic residues" evidence="1">
    <location>
        <begin position="451"/>
        <end position="461"/>
    </location>
</feature>
<feature type="region of interest" description="Disordered" evidence="1">
    <location>
        <begin position="531"/>
        <end position="575"/>
    </location>
</feature>
<evidence type="ECO:0000313" key="2">
    <source>
        <dbReference type="EMBL" id="KAL0636001.1"/>
    </source>
</evidence>
<feature type="compositionally biased region" description="Low complexity" evidence="1">
    <location>
        <begin position="51"/>
        <end position="60"/>
    </location>
</feature>
<feature type="region of interest" description="Disordered" evidence="1">
    <location>
        <begin position="360"/>
        <end position="461"/>
    </location>
</feature>
<comment type="caution">
    <text evidence="2">The sequence shown here is derived from an EMBL/GenBank/DDBJ whole genome shotgun (WGS) entry which is preliminary data.</text>
</comment>
<feature type="region of interest" description="Disordered" evidence="1">
    <location>
        <begin position="42"/>
        <end position="216"/>
    </location>
</feature>
<proteinExistence type="predicted"/>
<protein>
    <submittedName>
        <fullName evidence="2">Uncharacterized protein</fullName>
    </submittedName>
</protein>
<dbReference type="EMBL" id="JBBBZM010000058">
    <property type="protein sequence ID" value="KAL0636001.1"/>
    <property type="molecule type" value="Genomic_DNA"/>
</dbReference>
<feature type="compositionally biased region" description="Basic and acidic residues" evidence="1">
    <location>
        <begin position="81"/>
        <end position="90"/>
    </location>
</feature>
<organism evidence="2 3">
    <name type="scientific">Discina gigas</name>
    <dbReference type="NCBI Taxonomy" id="1032678"/>
    <lineage>
        <taxon>Eukaryota</taxon>
        <taxon>Fungi</taxon>
        <taxon>Dikarya</taxon>
        <taxon>Ascomycota</taxon>
        <taxon>Pezizomycotina</taxon>
        <taxon>Pezizomycetes</taxon>
        <taxon>Pezizales</taxon>
        <taxon>Discinaceae</taxon>
        <taxon>Discina</taxon>
    </lineage>
</organism>
<gene>
    <name evidence="2" type="ORF">Q9L58_005030</name>
</gene>
<reference evidence="2 3" key="1">
    <citation type="submission" date="2024-02" db="EMBL/GenBank/DDBJ databases">
        <title>Discinaceae phylogenomics.</title>
        <authorList>
            <person name="Dirks A.C."/>
            <person name="James T.Y."/>
        </authorList>
    </citation>
    <scope>NUCLEOTIDE SEQUENCE [LARGE SCALE GENOMIC DNA]</scope>
    <source>
        <strain evidence="2 3">ACD0624</strain>
    </source>
</reference>
<keyword evidence="3" id="KW-1185">Reference proteome</keyword>
<feature type="region of interest" description="Disordered" evidence="1">
    <location>
        <begin position="316"/>
        <end position="336"/>
    </location>
</feature>
<feature type="compositionally biased region" description="Low complexity" evidence="1">
    <location>
        <begin position="557"/>
        <end position="575"/>
    </location>
</feature>
<feature type="compositionally biased region" description="Acidic residues" evidence="1">
    <location>
        <begin position="542"/>
        <end position="556"/>
    </location>
</feature>